<feature type="binding site" evidence="4">
    <location>
        <position position="316"/>
    </location>
    <ligand>
        <name>substrate</name>
    </ligand>
</feature>
<sequence>MYRKTYARIHLGNLKQNIRSAAENLPRTCGIVAVVKANAYGHGAVECAKAAKHAGACMLAVALAEEAVPLYEEKIGIPIIVIGRSNHEQLRLAVELGLQPCVFTAGDILFLQKICAAQGKKIKIHLKFDTGMCRIGIRSDEELNSCVRMLDTCPDVELEGVFTHFANSDAKNKEHAIRQHESFLHFIEILRENGFQPAIHADNSAGTIDLPQFSHDMVRLGISMYGYYPSDEVDKDAVPLKPVMEVFAEISHVKTIGPGESVGYGSTFTAQRTTKVATVQIGYGDGYNRLLSNRGKMIVTTGCGSFYAPIIGRVCMDQTMLDITDVDGEVQTGDLVTVLGKRGDKLISADAIAQICGTISYEVLLDFNERVPRIYVED</sequence>
<comment type="similarity">
    <text evidence="4">Belongs to the alanine racemase family.</text>
</comment>
<dbReference type="InterPro" id="IPR001608">
    <property type="entry name" value="Ala_racemase_N"/>
</dbReference>
<dbReference type="NCBIfam" id="TIGR00492">
    <property type="entry name" value="alr"/>
    <property type="match status" value="1"/>
</dbReference>
<evidence type="ECO:0000256" key="2">
    <source>
        <dbReference type="ARBA" id="ARBA00022898"/>
    </source>
</evidence>
<evidence type="ECO:0000313" key="6">
    <source>
        <dbReference type="EMBL" id="MBC5647244.1"/>
    </source>
</evidence>
<dbReference type="InterPro" id="IPR000821">
    <property type="entry name" value="Ala_racemase"/>
</dbReference>
<dbReference type="RefSeq" id="WP_186856756.1">
    <property type="nucleotide sequence ID" value="NZ_JACOON010000001.1"/>
</dbReference>
<keyword evidence="2 4" id="KW-0663">Pyridoxal phosphate</keyword>
<dbReference type="EMBL" id="JACOON010000001">
    <property type="protein sequence ID" value="MBC5647244.1"/>
    <property type="molecule type" value="Genomic_DNA"/>
</dbReference>
<dbReference type="Pfam" id="PF01168">
    <property type="entry name" value="Ala_racemase_N"/>
    <property type="match status" value="1"/>
</dbReference>
<dbReference type="InterPro" id="IPR011079">
    <property type="entry name" value="Ala_racemase_C"/>
</dbReference>
<keyword evidence="7" id="KW-1185">Reference proteome</keyword>
<comment type="caution">
    <text evidence="6">The sequence shown here is derived from an EMBL/GenBank/DDBJ whole genome shotgun (WGS) entry which is preliminary data.</text>
</comment>
<dbReference type="HAMAP" id="MF_01201">
    <property type="entry name" value="Ala_racemase"/>
    <property type="match status" value="1"/>
</dbReference>
<dbReference type="SMART" id="SM01005">
    <property type="entry name" value="Ala_racemase_C"/>
    <property type="match status" value="1"/>
</dbReference>
<dbReference type="InterPro" id="IPR020622">
    <property type="entry name" value="Ala_racemase_pyridoxalP-BS"/>
</dbReference>
<dbReference type="EC" id="5.1.1.1" evidence="4"/>
<dbReference type="Pfam" id="PF00842">
    <property type="entry name" value="Ala_racemase_C"/>
    <property type="match status" value="1"/>
</dbReference>
<dbReference type="Gene3D" id="2.40.37.10">
    <property type="entry name" value="Lyase, Ornithine Decarboxylase, Chain A, domain 1"/>
    <property type="match status" value="1"/>
</dbReference>
<protein>
    <recommendedName>
        <fullName evidence="4">Alanine racemase</fullName>
        <ecNumber evidence="4">5.1.1.1</ecNumber>
    </recommendedName>
</protein>
<organism evidence="6 7">
    <name type="scientific">Christensenella tenuis</name>
    <dbReference type="NCBI Taxonomy" id="2763033"/>
    <lineage>
        <taxon>Bacteria</taxon>
        <taxon>Bacillati</taxon>
        <taxon>Bacillota</taxon>
        <taxon>Clostridia</taxon>
        <taxon>Christensenellales</taxon>
        <taxon>Christensenellaceae</taxon>
        <taxon>Christensenella</taxon>
    </lineage>
</organism>
<feature type="domain" description="Alanine racemase C-terminal" evidence="5">
    <location>
        <begin position="243"/>
        <end position="376"/>
    </location>
</feature>
<dbReference type="SUPFAM" id="SSF50621">
    <property type="entry name" value="Alanine racemase C-terminal domain-like"/>
    <property type="match status" value="1"/>
</dbReference>
<dbReference type="InterPro" id="IPR009006">
    <property type="entry name" value="Ala_racemase/Decarboxylase_C"/>
</dbReference>
<dbReference type="PANTHER" id="PTHR30511:SF0">
    <property type="entry name" value="ALANINE RACEMASE, CATABOLIC-RELATED"/>
    <property type="match status" value="1"/>
</dbReference>
<dbReference type="PROSITE" id="PS00395">
    <property type="entry name" value="ALANINE_RACEMASE"/>
    <property type="match status" value="1"/>
</dbReference>
<dbReference type="Proteomes" id="UP000606889">
    <property type="component" value="Unassembled WGS sequence"/>
</dbReference>
<proteinExistence type="inferred from homology"/>
<evidence type="ECO:0000256" key="4">
    <source>
        <dbReference type="HAMAP-Rule" id="MF_01201"/>
    </source>
</evidence>
<evidence type="ECO:0000313" key="7">
    <source>
        <dbReference type="Proteomes" id="UP000606889"/>
    </source>
</evidence>
<comment type="catalytic activity">
    <reaction evidence="4">
        <text>L-alanine = D-alanine</text>
        <dbReference type="Rhea" id="RHEA:20249"/>
        <dbReference type="ChEBI" id="CHEBI:57416"/>
        <dbReference type="ChEBI" id="CHEBI:57972"/>
        <dbReference type="EC" id="5.1.1.1"/>
    </reaction>
</comment>
<evidence type="ECO:0000256" key="3">
    <source>
        <dbReference type="ARBA" id="ARBA00023235"/>
    </source>
</evidence>
<evidence type="ECO:0000256" key="1">
    <source>
        <dbReference type="ARBA" id="ARBA00001933"/>
    </source>
</evidence>
<accession>A0ABR7EE06</accession>
<feature type="active site" description="Proton acceptor; specific for D-alanine" evidence="4">
    <location>
        <position position="36"/>
    </location>
</feature>
<dbReference type="InterPro" id="IPR029066">
    <property type="entry name" value="PLP-binding_barrel"/>
</dbReference>
<feature type="modified residue" description="N6-(pyridoxal phosphate)lysine" evidence="4">
    <location>
        <position position="36"/>
    </location>
</feature>
<gene>
    <name evidence="6" type="primary">alr</name>
    <name evidence="6" type="ORF">H8S18_02705</name>
</gene>
<dbReference type="SUPFAM" id="SSF51419">
    <property type="entry name" value="PLP-binding barrel"/>
    <property type="match status" value="1"/>
</dbReference>
<dbReference type="PRINTS" id="PR00992">
    <property type="entry name" value="ALARACEMASE"/>
</dbReference>
<dbReference type="GO" id="GO:0008784">
    <property type="term" value="F:alanine racemase activity"/>
    <property type="evidence" value="ECO:0007669"/>
    <property type="project" value="UniProtKB-EC"/>
</dbReference>
<reference evidence="6 7" key="1">
    <citation type="submission" date="2020-08" db="EMBL/GenBank/DDBJ databases">
        <title>Genome public.</title>
        <authorList>
            <person name="Liu C."/>
            <person name="Sun Q."/>
        </authorList>
    </citation>
    <scope>NUCLEOTIDE SEQUENCE [LARGE SCALE GENOMIC DNA]</scope>
    <source>
        <strain evidence="6 7">NSJ-35</strain>
    </source>
</reference>
<dbReference type="CDD" id="cd00430">
    <property type="entry name" value="PLPDE_III_AR"/>
    <property type="match status" value="1"/>
</dbReference>
<comment type="cofactor">
    <cofactor evidence="1 4">
        <name>pyridoxal 5'-phosphate</name>
        <dbReference type="ChEBI" id="CHEBI:597326"/>
    </cofactor>
</comment>
<feature type="binding site" evidence="4">
    <location>
        <position position="134"/>
    </location>
    <ligand>
        <name>substrate</name>
    </ligand>
</feature>
<dbReference type="Gene3D" id="3.20.20.10">
    <property type="entry name" value="Alanine racemase"/>
    <property type="match status" value="1"/>
</dbReference>
<comment type="pathway">
    <text evidence="4">Amino-acid biosynthesis; D-alanine biosynthesis; D-alanine from L-alanine: step 1/1.</text>
</comment>
<comment type="function">
    <text evidence="4">Catalyzes the interconversion of L-alanine and D-alanine. May also act on other amino acids.</text>
</comment>
<name>A0ABR7EE06_9FIRM</name>
<keyword evidence="3 4" id="KW-0413">Isomerase</keyword>
<evidence type="ECO:0000259" key="5">
    <source>
        <dbReference type="SMART" id="SM01005"/>
    </source>
</evidence>
<dbReference type="PANTHER" id="PTHR30511">
    <property type="entry name" value="ALANINE RACEMASE"/>
    <property type="match status" value="1"/>
</dbReference>
<feature type="active site" description="Proton acceptor; specific for L-alanine" evidence="4">
    <location>
        <position position="264"/>
    </location>
</feature>